<comment type="catalytic activity">
    <reaction evidence="3">
        <text>UTP + H2O = UMP + diphosphate + H(+)</text>
        <dbReference type="Rhea" id="RHEA:29395"/>
        <dbReference type="ChEBI" id="CHEBI:15377"/>
        <dbReference type="ChEBI" id="CHEBI:15378"/>
        <dbReference type="ChEBI" id="CHEBI:33019"/>
        <dbReference type="ChEBI" id="CHEBI:46398"/>
        <dbReference type="ChEBI" id="CHEBI:57865"/>
        <dbReference type="EC" id="3.6.1.9"/>
    </reaction>
</comment>
<dbReference type="HAMAP" id="MF_00528">
    <property type="entry name" value="Maf"/>
    <property type="match status" value="1"/>
</dbReference>
<dbReference type="PANTHER" id="PTHR43213:SF5">
    <property type="entry name" value="BIFUNCTIONAL DTTP_UTP PYROPHOSPHATASE_METHYLTRANSFERASE PROTEIN-RELATED"/>
    <property type="match status" value="1"/>
</dbReference>
<protein>
    <recommendedName>
        <fullName evidence="3">dTTP/UTP pyrophosphatase</fullName>
        <shortName evidence="3">dTTPase/UTPase</shortName>
        <ecNumber evidence="3">3.6.1.9</ecNumber>
    </recommendedName>
    <alternativeName>
        <fullName evidence="3">Nucleoside triphosphate pyrophosphatase</fullName>
    </alternativeName>
    <alternativeName>
        <fullName evidence="3">Nucleotide pyrophosphatase</fullName>
        <shortName evidence="3">Nucleotide PPase</shortName>
    </alternativeName>
</protein>
<dbReference type="GO" id="GO:0036221">
    <property type="term" value="F:UTP diphosphatase activity"/>
    <property type="evidence" value="ECO:0007669"/>
    <property type="project" value="RHEA"/>
</dbReference>
<dbReference type="GO" id="GO:0005737">
    <property type="term" value="C:cytoplasm"/>
    <property type="evidence" value="ECO:0007669"/>
    <property type="project" value="UniProtKB-SubCell"/>
</dbReference>
<comment type="caution">
    <text evidence="3">Lacks conserved residue(s) required for the propagation of feature annotation.</text>
</comment>
<keyword evidence="2 3" id="KW-0378">Hydrolase</keyword>
<accession>A0A395WAQ5</accession>
<evidence type="ECO:0000313" key="4">
    <source>
        <dbReference type="EMBL" id="RGU93799.1"/>
    </source>
</evidence>
<dbReference type="InterPro" id="IPR003697">
    <property type="entry name" value="Maf-like"/>
</dbReference>
<feature type="active site" description="Proton acceptor" evidence="3">
    <location>
        <position position="67"/>
    </location>
</feature>
<feature type="site" description="Important for substrate specificity" evidence="3">
    <location>
        <position position="150"/>
    </location>
</feature>
<dbReference type="RefSeq" id="WP_118324571.1">
    <property type="nucleotide sequence ID" value="NZ_CATXNH010000002.1"/>
</dbReference>
<name>A0A395WAQ5_9FIRM</name>
<feature type="site" description="Important for substrate specificity" evidence="3">
    <location>
        <position position="68"/>
    </location>
</feature>
<dbReference type="EC" id="3.6.1.9" evidence="3"/>
<comment type="cofactor">
    <cofactor evidence="1 3">
        <name>a divalent metal cation</name>
        <dbReference type="ChEBI" id="CHEBI:60240"/>
    </cofactor>
</comment>
<evidence type="ECO:0000256" key="3">
    <source>
        <dbReference type="HAMAP-Rule" id="MF_00528"/>
    </source>
</evidence>
<keyword evidence="3" id="KW-0546">Nucleotide metabolism</keyword>
<dbReference type="GO" id="GO:0009117">
    <property type="term" value="P:nucleotide metabolic process"/>
    <property type="evidence" value="ECO:0007669"/>
    <property type="project" value="UniProtKB-KW"/>
</dbReference>
<comment type="caution">
    <text evidence="4">The sequence shown here is derived from an EMBL/GenBank/DDBJ whole genome shotgun (WGS) entry which is preliminary data.</text>
</comment>
<comment type="catalytic activity">
    <reaction evidence="3">
        <text>dTTP + H2O = dTMP + diphosphate + H(+)</text>
        <dbReference type="Rhea" id="RHEA:28534"/>
        <dbReference type="ChEBI" id="CHEBI:15377"/>
        <dbReference type="ChEBI" id="CHEBI:15378"/>
        <dbReference type="ChEBI" id="CHEBI:33019"/>
        <dbReference type="ChEBI" id="CHEBI:37568"/>
        <dbReference type="ChEBI" id="CHEBI:63528"/>
        <dbReference type="EC" id="3.6.1.9"/>
    </reaction>
</comment>
<dbReference type="SUPFAM" id="SSF52972">
    <property type="entry name" value="ITPase-like"/>
    <property type="match status" value="1"/>
</dbReference>
<reference evidence="4 5" key="1">
    <citation type="submission" date="2018-08" db="EMBL/GenBank/DDBJ databases">
        <title>A genome reference for cultivated species of the human gut microbiota.</title>
        <authorList>
            <person name="Zou Y."/>
            <person name="Xue W."/>
            <person name="Luo G."/>
        </authorList>
    </citation>
    <scope>NUCLEOTIDE SEQUENCE [LARGE SCALE GENOMIC DNA]</scope>
    <source>
        <strain evidence="4 5">AF15-20</strain>
    </source>
</reference>
<dbReference type="GO" id="GO:0036218">
    <property type="term" value="F:dTTP diphosphatase activity"/>
    <property type="evidence" value="ECO:0007669"/>
    <property type="project" value="RHEA"/>
</dbReference>
<comment type="function">
    <text evidence="3">Nucleoside triphosphate pyrophosphatase that hydrolyzes dTTP and UTP. May have a dual role in cell division arrest and in preventing the incorporation of modified nucleotides into cellular nucleic acids.</text>
</comment>
<dbReference type="Pfam" id="PF02545">
    <property type="entry name" value="Maf"/>
    <property type="match status" value="1"/>
</dbReference>
<dbReference type="PIRSF" id="PIRSF006305">
    <property type="entry name" value="Maf"/>
    <property type="match status" value="1"/>
</dbReference>
<organism evidence="4 5">
    <name type="scientific">Holdemanella biformis</name>
    <dbReference type="NCBI Taxonomy" id="1735"/>
    <lineage>
        <taxon>Bacteria</taxon>
        <taxon>Bacillati</taxon>
        <taxon>Bacillota</taxon>
        <taxon>Erysipelotrichia</taxon>
        <taxon>Erysipelotrichales</taxon>
        <taxon>Erysipelotrichaceae</taxon>
        <taxon>Holdemanella</taxon>
    </lineage>
</organism>
<dbReference type="Proteomes" id="UP000265489">
    <property type="component" value="Unassembled WGS sequence"/>
</dbReference>
<comment type="similarity">
    <text evidence="3">Belongs to the Maf family. YhdE subfamily.</text>
</comment>
<evidence type="ECO:0000256" key="2">
    <source>
        <dbReference type="ARBA" id="ARBA00022801"/>
    </source>
</evidence>
<dbReference type="CDD" id="cd00555">
    <property type="entry name" value="Maf"/>
    <property type="match status" value="1"/>
</dbReference>
<gene>
    <name evidence="4" type="primary">maf</name>
    <name evidence="4" type="ORF">DWW32_01955</name>
</gene>
<evidence type="ECO:0000313" key="5">
    <source>
        <dbReference type="Proteomes" id="UP000265489"/>
    </source>
</evidence>
<dbReference type="EMBL" id="QRYQ01000002">
    <property type="protein sequence ID" value="RGU93799.1"/>
    <property type="molecule type" value="Genomic_DNA"/>
</dbReference>
<sequence length="182" mass="20485">MIVLASKSPRRKEILKDLDYDFIVCPAKKDEVFDLNLGLDEALKKVAESKAKEVKESYLNSIIISADTIVCLDDKILGKPKSKKDAIHTLKSLSNRKHQVKTGVCIIYKNQTFLHVETTDVYFKKLADEDILSYVNSGKCMDKAGSYGIQECDFVDHIEGDYTNVVGLPKYVVETMMKDVAL</sequence>
<dbReference type="PANTHER" id="PTHR43213">
    <property type="entry name" value="BIFUNCTIONAL DTTP/UTP PYROPHOSPHATASE/METHYLTRANSFERASE PROTEIN-RELATED"/>
    <property type="match status" value="1"/>
</dbReference>
<dbReference type="NCBIfam" id="TIGR00172">
    <property type="entry name" value="maf"/>
    <property type="match status" value="1"/>
</dbReference>
<proteinExistence type="inferred from homology"/>
<dbReference type="GeneID" id="66578604"/>
<evidence type="ECO:0000256" key="1">
    <source>
        <dbReference type="ARBA" id="ARBA00001968"/>
    </source>
</evidence>
<keyword evidence="3" id="KW-0963">Cytoplasm</keyword>
<dbReference type="AlphaFoldDB" id="A0A395WAQ5"/>
<dbReference type="InterPro" id="IPR029001">
    <property type="entry name" value="ITPase-like_fam"/>
</dbReference>
<feature type="site" description="Important for substrate specificity" evidence="3">
    <location>
        <position position="10"/>
    </location>
</feature>
<dbReference type="Gene3D" id="3.90.950.10">
    <property type="match status" value="1"/>
</dbReference>
<comment type="subcellular location">
    <subcellularLocation>
        <location evidence="3">Cytoplasm</location>
    </subcellularLocation>
</comment>